<accession>A0A9X1FMV4</accession>
<dbReference type="PANTHER" id="PTHR42852:SF13">
    <property type="entry name" value="PROTEIN DIPZ"/>
    <property type="match status" value="1"/>
</dbReference>
<sequence>MVPFKKHGSTILLLVLVALLFIPQTGMPIKVFFNRLISFSPSEIKVEKRETIHDFDWQLEDLEGSNINFNQSIGKVTLVNFWATWCPPCVAEMPSLQNLYDEYGDAVDFYFVSLESPETLEKFIQKKGYRLPIYIPQEQLPNGLETNSFPTTYLISKNGEIVIDKEGAADWDSEKTKAIIEKLLAE</sequence>
<organism evidence="2 3">
    <name type="scientific">Halomarinibacterium sedimenti</name>
    <dbReference type="NCBI Taxonomy" id="2857106"/>
    <lineage>
        <taxon>Bacteria</taxon>
        <taxon>Pseudomonadati</taxon>
        <taxon>Bacteroidota</taxon>
        <taxon>Flavobacteriia</taxon>
        <taxon>Flavobacteriales</taxon>
        <taxon>Flavobacteriaceae</taxon>
        <taxon>Halomarinibacterium</taxon>
    </lineage>
</organism>
<name>A0A9X1FMV4_9FLAO</name>
<dbReference type="PROSITE" id="PS51352">
    <property type="entry name" value="THIOREDOXIN_2"/>
    <property type="match status" value="1"/>
</dbReference>
<protein>
    <submittedName>
        <fullName evidence="2">TlpA family protein disulfide reductase</fullName>
    </submittedName>
</protein>
<dbReference type="CDD" id="cd02966">
    <property type="entry name" value="TlpA_like_family"/>
    <property type="match status" value="1"/>
</dbReference>
<dbReference type="RefSeq" id="WP_219052314.1">
    <property type="nucleotide sequence ID" value="NZ_JAHWDP010000002.1"/>
</dbReference>
<evidence type="ECO:0000259" key="1">
    <source>
        <dbReference type="PROSITE" id="PS51352"/>
    </source>
</evidence>
<dbReference type="PROSITE" id="PS00194">
    <property type="entry name" value="THIOREDOXIN_1"/>
    <property type="match status" value="1"/>
</dbReference>
<proteinExistence type="predicted"/>
<dbReference type="InterPro" id="IPR050553">
    <property type="entry name" value="Thioredoxin_ResA/DsbE_sf"/>
</dbReference>
<dbReference type="GO" id="GO:0016209">
    <property type="term" value="F:antioxidant activity"/>
    <property type="evidence" value="ECO:0007669"/>
    <property type="project" value="InterPro"/>
</dbReference>
<dbReference type="InterPro" id="IPR017937">
    <property type="entry name" value="Thioredoxin_CS"/>
</dbReference>
<gene>
    <name evidence="2" type="ORF">KXJ69_05615</name>
</gene>
<dbReference type="InterPro" id="IPR013766">
    <property type="entry name" value="Thioredoxin_domain"/>
</dbReference>
<dbReference type="PANTHER" id="PTHR42852">
    <property type="entry name" value="THIOL:DISULFIDE INTERCHANGE PROTEIN DSBE"/>
    <property type="match status" value="1"/>
</dbReference>
<feature type="domain" description="Thioredoxin" evidence="1">
    <location>
        <begin position="46"/>
        <end position="185"/>
    </location>
</feature>
<reference evidence="2" key="1">
    <citation type="submission" date="2021-07" db="EMBL/GenBank/DDBJ databases">
        <title>Aureisphaera sp. CAU 1614 isolated from sea sediment.</title>
        <authorList>
            <person name="Kim W."/>
        </authorList>
    </citation>
    <scope>NUCLEOTIDE SEQUENCE</scope>
    <source>
        <strain evidence="2">CAU 1614</strain>
    </source>
</reference>
<evidence type="ECO:0000313" key="3">
    <source>
        <dbReference type="Proteomes" id="UP001138686"/>
    </source>
</evidence>
<dbReference type="GO" id="GO:0016491">
    <property type="term" value="F:oxidoreductase activity"/>
    <property type="evidence" value="ECO:0007669"/>
    <property type="project" value="InterPro"/>
</dbReference>
<evidence type="ECO:0000313" key="2">
    <source>
        <dbReference type="EMBL" id="MBW2937573.1"/>
    </source>
</evidence>
<keyword evidence="3" id="KW-1185">Reference proteome</keyword>
<dbReference type="EMBL" id="JAHWDP010000002">
    <property type="protein sequence ID" value="MBW2937573.1"/>
    <property type="molecule type" value="Genomic_DNA"/>
</dbReference>
<dbReference type="Pfam" id="PF00578">
    <property type="entry name" value="AhpC-TSA"/>
    <property type="match status" value="1"/>
</dbReference>
<dbReference type="Proteomes" id="UP001138686">
    <property type="component" value="Unassembled WGS sequence"/>
</dbReference>
<dbReference type="InterPro" id="IPR000866">
    <property type="entry name" value="AhpC/TSA"/>
</dbReference>
<dbReference type="AlphaFoldDB" id="A0A9X1FMV4"/>
<comment type="caution">
    <text evidence="2">The sequence shown here is derived from an EMBL/GenBank/DDBJ whole genome shotgun (WGS) entry which is preliminary data.</text>
</comment>